<dbReference type="RefSeq" id="WP_156473391.1">
    <property type="nucleotide sequence ID" value="NZ_LTBB01000010.1"/>
</dbReference>
<keyword evidence="2" id="KW-1185">Reference proteome</keyword>
<accession>A0A151ALA9</accession>
<dbReference type="EMBL" id="LTBB01000010">
    <property type="protein sequence ID" value="KYH28413.1"/>
    <property type="molecule type" value="Genomic_DNA"/>
</dbReference>
<proteinExistence type="predicted"/>
<evidence type="ECO:0000313" key="1">
    <source>
        <dbReference type="EMBL" id="KYH28413.1"/>
    </source>
</evidence>
<sequence length="58" mass="6976">MSIEEIPYRFITKAKTGFYDGYDYDYSAEIAYNDDVEISKRGFKDADEEPIENYYDFY</sequence>
<gene>
    <name evidence="1" type="ORF">CLCOL_19050</name>
</gene>
<dbReference type="AlphaFoldDB" id="A0A151ALA9"/>
<dbReference type="PATRIC" id="fig|1121305.3.peg.1909"/>
<evidence type="ECO:0000313" key="2">
    <source>
        <dbReference type="Proteomes" id="UP000075374"/>
    </source>
</evidence>
<organism evidence="1 2">
    <name type="scientific">Clostridium colicanis DSM 13634</name>
    <dbReference type="NCBI Taxonomy" id="1121305"/>
    <lineage>
        <taxon>Bacteria</taxon>
        <taxon>Bacillati</taxon>
        <taxon>Bacillota</taxon>
        <taxon>Clostridia</taxon>
        <taxon>Eubacteriales</taxon>
        <taxon>Clostridiaceae</taxon>
        <taxon>Clostridium</taxon>
    </lineage>
</organism>
<dbReference type="Proteomes" id="UP000075374">
    <property type="component" value="Unassembled WGS sequence"/>
</dbReference>
<name>A0A151ALA9_9CLOT</name>
<comment type="caution">
    <text evidence="1">The sequence shown here is derived from an EMBL/GenBank/DDBJ whole genome shotgun (WGS) entry which is preliminary data.</text>
</comment>
<reference evidence="1 2" key="1">
    <citation type="submission" date="2016-02" db="EMBL/GenBank/DDBJ databases">
        <title>Genome sequence of Clostridium colicanis DSM 13634.</title>
        <authorList>
            <person name="Poehlein A."/>
            <person name="Daniel R."/>
        </authorList>
    </citation>
    <scope>NUCLEOTIDE SEQUENCE [LARGE SCALE GENOMIC DNA]</scope>
    <source>
        <strain evidence="1 2">DSM 13634</strain>
    </source>
</reference>
<protein>
    <submittedName>
        <fullName evidence="1">Uncharacterized protein</fullName>
    </submittedName>
</protein>